<dbReference type="PANTHER" id="PTHR33798:SF5">
    <property type="entry name" value="FLAVIN REDUCTASE LIKE DOMAIN-CONTAINING PROTEIN"/>
    <property type="match status" value="1"/>
</dbReference>
<dbReference type="InterPro" id="IPR012349">
    <property type="entry name" value="Split_barrel_FMN-bd"/>
</dbReference>
<comment type="similarity">
    <text evidence="4">Belongs to the flavoredoxin family.</text>
</comment>
<evidence type="ECO:0000259" key="5">
    <source>
        <dbReference type="SMART" id="SM00903"/>
    </source>
</evidence>
<keyword evidence="7" id="KW-1185">Reference proteome</keyword>
<evidence type="ECO:0000256" key="2">
    <source>
        <dbReference type="ARBA" id="ARBA00022630"/>
    </source>
</evidence>
<protein>
    <submittedName>
        <fullName evidence="6">Flavin reductase family protein</fullName>
    </submittedName>
</protein>
<dbReference type="InterPro" id="IPR002563">
    <property type="entry name" value="Flavin_Rdtase-like_dom"/>
</dbReference>
<evidence type="ECO:0000313" key="6">
    <source>
        <dbReference type="EMBL" id="MBA3924746.1"/>
    </source>
</evidence>
<dbReference type="EMBL" id="JABJVM010000001">
    <property type="protein sequence ID" value="MBA3924746.1"/>
    <property type="molecule type" value="Genomic_DNA"/>
</dbReference>
<dbReference type="Proteomes" id="UP000548787">
    <property type="component" value="Unassembled WGS sequence"/>
</dbReference>
<dbReference type="GO" id="GO:0010181">
    <property type="term" value="F:FMN binding"/>
    <property type="evidence" value="ECO:0007669"/>
    <property type="project" value="InterPro"/>
</dbReference>
<comment type="cofactor">
    <cofactor evidence="1">
        <name>FMN</name>
        <dbReference type="ChEBI" id="CHEBI:58210"/>
    </cofactor>
</comment>
<keyword evidence="3" id="KW-0288">FMN</keyword>
<evidence type="ECO:0000256" key="1">
    <source>
        <dbReference type="ARBA" id="ARBA00001917"/>
    </source>
</evidence>
<organism evidence="6 7">
    <name type="scientific">Listeria rustica</name>
    <dbReference type="NCBI Taxonomy" id="2713503"/>
    <lineage>
        <taxon>Bacteria</taxon>
        <taxon>Bacillati</taxon>
        <taxon>Bacillota</taxon>
        <taxon>Bacilli</taxon>
        <taxon>Bacillales</taxon>
        <taxon>Listeriaceae</taxon>
        <taxon>Listeria</taxon>
    </lineage>
</organism>
<dbReference type="PANTHER" id="PTHR33798">
    <property type="entry name" value="FLAVOPROTEIN OXYGENASE"/>
    <property type="match status" value="1"/>
</dbReference>
<gene>
    <name evidence="6" type="ORF">HPK16_00215</name>
</gene>
<sequence length="205" mass="22636">MIRMDATELSPQDNYKFLSGAIIPRPIAFVTTISENGVLNAAPFSFFNVVSSQPPIVSIAIQRDNGQMKDTARNILETGELVIHIVDEDLTAEMNKTAARLTPEENELDATNLTVVPSEKVAVPAIKEGKIRMEATLFQHIPISNDEGNPVTDLILARVVFYHADASVFDVEKQYVLTEKLKPVARLAGNNYAKLGETFIVERPK</sequence>
<dbReference type="SUPFAM" id="SSF50475">
    <property type="entry name" value="FMN-binding split barrel"/>
    <property type="match status" value="1"/>
</dbReference>
<name>A0A7W1T3C7_9LIST</name>
<evidence type="ECO:0000256" key="3">
    <source>
        <dbReference type="ARBA" id="ARBA00022643"/>
    </source>
</evidence>
<dbReference type="Gene3D" id="2.30.110.10">
    <property type="entry name" value="Electron Transport, Fmn-binding Protein, Chain A"/>
    <property type="match status" value="1"/>
</dbReference>
<dbReference type="AlphaFoldDB" id="A0A7W1T3C7"/>
<comment type="caution">
    <text evidence="6">The sequence shown here is derived from an EMBL/GenBank/DDBJ whole genome shotgun (WGS) entry which is preliminary data.</text>
</comment>
<feature type="domain" description="Flavin reductase like" evidence="5">
    <location>
        <begin position="20"/>
        <end position="177"/>
    </location>
</feature>
<evidence type="ECO:0000256" key="4">
    <source>
        <dbReference type="ARBA" id="ARBA00038054"/>
    </source>
</evidence>
<dbReference type="SMART" id="SM00903">
    <property type="entry name" value="Flavin_Reduct"/>
    <property type="match status" value="1"/>
</dbReference>
<dbReference type="RefSeq" id="WP_181675016.1">
    <property type="nucleotide sequence ID" value="NZ_JABJVM010000001.1"/>
</dbReference>
<proteinExistence type="inferred from homology"/>
<dbReference type="Pfam" id="PF01613">
    <property type="entry name" value="Flavin_Reduct"/>
    <property type="match status" value="1"/>
</dbReference>
<reference evidence="6 7" key="1">
    <citation type="submission" date="2020-08" db="EMBL/GenBank/DDBJ databases">
        <title>Listeria ohnekaius sp. nov. and Listeria portnoyii sp. nov. isolated from non-agricultural and natural environments.</title>
        <authorList>
            <person name="Weller D."/>
            <person name="Belias A.M."/>
            <person name="Liao J."/>
            <person name="Guo S."/>
            <person name="Orsi R.H."/>
            <person name="Wiedmann M."/>
        </authorList>
    </citation>
    <scope>NUCLEOTIDE SEQUENCE [LARGE SCALE GENOMIC DNA]</scope>
    <source>
        <strain evidence="6 7">FSL W9-0585</strain>
    </source>
</reference>
<keyword evidence="2" id="KW-0285">Flavoprotein</keyword>
<accession>A0A7W1T3C7</accession>
<dbReference type="GO" id="GO:0016646">
    <property type="term" value="F:oxidoreductase activity, acting on the CH-NH group of donors, NAD or NADP as acceptor"/>
    <property type="evidence" value="ECO:0007669"/>
    <property type="project" value="UniProtKB-ARBA"/>
</dbReference>
<evidence type="ECO:0000313" key="7">
    <source>
        <dbReference type="Proteomes" id="UP000548787"/>
    </source>
</evidence>